<dbReference type="InterPro" id="IPR024072">
    <property type="entry name" value="DHFR-like_dom_sf"/>
</dbReference>
<keyword evidence="6" id="KW-1185">Reference proteome</keyword>
<dbReference type="InterPro" id="IPR002734">
    <property type="entry name" value="RibDG_C"/>
</dbReference>
<evidence type="ECO:0000256" key="1">
    <source>
        <dbReference type="ARBA" id="ARBA00005104"/>
    </source>
</evidence>
<dbReference type="SUPFAM" id="SSF53597">
    <property type="entry name" value="Dihydrofolate reductase-like"/>
    <property type="match status" value="1"/>
</dbReference>
<protein>
    <recommendedName>
        <fullName evidence="4">Bacterial bifunctional deaminase-reductase C-terminal domain-containing protein</fullName>
    </recommendedName>
</protein>
<dbReference type="Proteomes" id="UP000619260">
    <property type="component" value="Unassembled WGS sequence"/>
</dbReference>
<dbReference type="GO" id="GO:0009231">
    <property type="term" value="P:riboflavin biosynthetic process"/>
    <property type="evidence" value="ECO:0007669"/>
    <property type="project" value="InterPro"/>
</dbReference>
<reference evidence="5" key="1">
    <citation type="submission" date="2021-01" db="EMBL/GenBank/DDBJ databases">
        <title>Whole genome shotgun sequence of Virgisporangium aliadipatigenens NBRC 105644.</title>
        <authorList>
            <person name="Komaki H."/>
            <person name="Tamura T."/>
        </authorList>
    </citation>
    <scope>NUCLEOTIDE SEQUENCE</scope>
    <source>
        <strain evidence="5">NBRC 105644</strain>
    </source>
</reference>
<dbReference type="GO" id="GO:0008703">
    <property type="term" value="F:5-amino-6-(5-phosphoribosylamino)uracil reductase activity"/>
    <property type="evidence" value="ECO:0007669"/>
    <property type="project" value="InterPro"/>
</dbReference>
<sequence>MLTALDSLDDAALADLYTVDRDAPWLRVNFVTSLDGASAAADGLSGGLSDPRDKRVFGILRMLCDGLLVGAGTLRREGYRALRLDEPRRRWRTARGLPAFPRLIVVSGSLDLDPAQAALADAPVRPIILTCETAPAHRRDALAPVADVLVYGEREVDLPGALDVLRRTGLPQLLSEGGPQLLGALTAADLVDELCLTLAPLLVGPGPGRITAGAPVRAARRMRLAHTIRADDLLILRYTRDGA</sequence>
<evidence type="ECO:0000259" key="4">
    <source>
        <dbReference type="Pfam" id="PF01872"/>
    </source>
</evidence>
<feature type="domain" description="Bacterial bifunctional deaminase-reductase C-terminal" evidence="4">
    <location>
        <begin position="24"/>
        <end position="229"/>
    </location>
</feature>
<keyword evidence="2" id="KW-0521">NADP</keyword>
<name>A0A8J3YMU8_9ACTN</name>
<comment type="caution">
    <text evidence="5">The sequence shown here is derived from an EMBL/GenBank/DDBJ whole genome shotgun (WGS) entry which is preliminary data.</text>
</comment>
<dbReference type="EMBL" id="BOPF01000013">
    <property type="protein sequence ID" value="GIJ46983.1"/>
    <property type="molecule type" value="Genomic_DNA"/>
</dbReference>
<dbReference type="Pfam" id="PF01872">
    <property type="entry name" value="RibD_C"/>
    <property type="match status" value="1"/>
</dbReference>
<evidence type="ECO:0000256" key="2">
    <source>
        <dbReference type="ARBA" id="ARBA00022857"/>
    </source>
</evidence>
<gene>
    <name evidence="5" type="ORF">Val02_38690</name>
</gene>
<keyword evidence="3" id="KW-0560">Oxidoreductase</keyword>
<dbReference type="PANTHER" id="PTHR38011">
    <property type="entry name" value="DIHYDROFOLATE REDUCTASE FAMILY PROTEIN (AFU_ORTHOLOGUE AFUA_8G06820)"/>
    <property type="match status" value="1"/>
</dbReference>
<comment type="pathway">
    <text evidence="1">Cofactor biosynthesis; riboflavin biosynthesis.</text>
</comment>
<dbReference type="PANTHER" id="PTHR38011:SF7">
    <property type="entry name" value="2,5-DIAMINO-6-RIBOSYLAMINO-4(3H)-PYRIMIDINONE 5'-PHOSPHATE REDUCTASE"/>
    <property type="match status" value="1"/>
</dbReference>
<evidence type="ECO:0000313" key="6">
    <source>
        <dbReference type="Proteomes" id="UP000619260"/>
    </source>
</evidence>
<proteinExistence type="predicted"/>
<dbReference type="AlphaFoldDB" id="A0A8J3YMU8"/>
<accession>A0A8J3YMU8</accession>
<organism evidence="5 6">
    <name type="scientific">Virgisporangium aliadipatigenens</name>
    <dbReference type="NCBI Taxonomy" id="741659"/>
    <lineage>
        <taxon>Bacteria</taxon>
        <taxon>Bacillati</taxon>
        <taxon>Actinomycetota</taxon>
        <taxon>Actinomycetes</taxon>
        <taxon>Micromonosporales</taxon>
        <taxon>Micromonosporaceae</taxon>
        <taxon>Virgisporangium</taxon>
    </lineage>
</organism>
<evidence type="ECO:0000313" key="5">
    <source>
        <dbReference type="EMBL" id="GIJ46983.1"/>
    </source>
</evidence>
<evidence type="ECO:0000256" key="3">
    <source>
        <dbReference type="ARBA" id="ARBA00023002"/>
    </source>
</evidence>
<dbReference type="InterPro" id="IPR050765">
    <property type="entry name" value="Riboflavin_Biosynth_HTPR"/>
</dbReference>
<dbReference type="Gene3D" id="3.40.430.10">
    <property type="entry name" value="Dihydrofolate Reductase, subunit A"/>
    <property type="match status" value="1"/>
</dbReference>